<dbReference type="InterPro" id="IPR015919">
    <property type="entry name" value="Cadherin-like_sf"/>
</dbReference>
<keyword evidence="13" id="KW-1185">Reference proteome</keyword>
<dbReference type="eggNOG" id="ENOG502QPMK">
    <property type="taxonomic scope" value="Eukaryota"/>
</dbReference>
<sequence>MLLRLACSQRLLNQHFVPTPYPAAMYTFPWILFFTNFLLPFSYALSKDYALNLPDTVVIEEKLLEELPSGHIILNLNKAVTLHDTRHNASQRRFASESRIFTLIPAEQHEYFRVSPNHDLVVVKRIDRETICGTVEQDDCLLQLQFNALLMVEHNSRTLLRTVFVRFLLVDTNDNRPICQPPSTALKDDQQSIPTIEVSEDAHLNEVLASWTVIDADTPKHGIYGFRQLSTSPNDYAGDQFSLDLSEATLTQRPWSKVTLQLRLNRPFKKQPSMNSKSSRLLGEYLIKYAVWDSSDEPSDYSPSLRTVCHLRVHVLDINNHHPEWISPQEFKFNQPVRVDLKEGTVGSMGRYNHILKLEATDGDIGPNARIQYHMMMDTDKSLEVEGLLNNLLHLDPRTGVLRLQRYPIDYETISRQLPLKQVSLNGNEGAGIRFFVKAVDSPKDESQQRSSSVGEVVLYIHDINDAHPKITVLPISLMPSFSPGGKKTLSVRENLPALEPVATVSVEDPDTGSGGRVECDLIEVSSKNGSTPNFRLIKTTFPEWTTKQSNMGYQILTAGPLDREAQSSHDLRLICIDSEGATDPNEVRLTSVVNIFVRVLDENDCSPMASPIENEFLSDRTTVACKVVENVKQGMKICQIKAIDSDEGENAMVEWTAGNDMPSWLKVDANSGWLVASGPGGPDREMAERHNFSVIATDGRRGKTRLSTTVAVSLEVTDVNDHAPEIGSFFYFAISESAPPATFIGRLNATDRDKTGTDNAALTYTIARMRPYDPNRISSSEVDEKPSVWSYPSASSQKSKIPVVLDDETGEISVGPHGLDREQLESFELLVEVIDGGKRQVIKSGFTHQQQWNQMVGRLTAQTIVQINVQDENDNVPKFIFPKSDAVGKVSLTCRDIQHLPRVVLQVVANDSDKGPNSELEYSLHFDNDTQLLTSNRKHEDNRTTPVSDAPWFEVDPRSGEISLVAADELLSRCETIEQHSKRDLGRYDLIVSATDKGEPRLSATAPVQVCFITSDQENMEEANLVASNFVGRGLPGFTSSVSTAEAASSSRFEAIISSADDRQHWIHEGGDEPTSFEIAEPRSVDRFAIFSSPIAFWAATICLAVATTILLGLICTFVLIAFRRRGKQSVDGDRQPPSSLYSEAKGAAGAPRSACMSIDASTMPSCGSKGFRLAPYPEHTANKKVRIRYSSSPMDASFYDWPQVQLDPGRKTPALIRQQMPQDDACTYQYGRMRLGDATAMGPDIVLNGFEVYQPLMAIANNTGEESTATWVHPHKSGISSKGSDKTASDSIELTTATETNNNLSGCNISKSNASLQAQNFETTFV</sequence>
<keyword evidence="2 10" id="KW-0812">Transmembrane</keyword>
<evidence type="ECO:0000256" key="8">
    <source>
        <dbReference type="ARBA" id="ARBA00023180"/>
    </source>
</evidence>
<dbReference type="Proteomes" id="UP000017246">
    <property type="component" value="Unassembled WGS sequence"/>
</dbReference>
<dbReference type="InterPro" id="IPR020894">
    <property type="entry name" value="Cadherin_CS"/>
</dbReference>
<dbReference type="SMART" id="SM00112">
    <property type="entry name" value="CA"/>
    <property type="match status" value="7"/>
</dbReference>
<feature type="domain" description="Cadherin" evidence="11">
    <location>
        <begin position="620"/>
        <end position="727"/>
    </location>
</feature>
<dbReference type="EMBL" id="LN902844">
    <property type="protein sequence ID" value="CUT98707.1"/>
    <property type="molecule type" value="Genomic_DNA"/>
</dbReference>
<evidence type="ECO:0000256" key="5">
    <source>
        <dbReference type="ARBA" id="ARBA00022889"/>
    </source>
</evidence>
<dbReference type="PRINTS" id="PR00205">
    <property type="entry name" value="CADHERIN"/>
</dbReference>
<dbReference type="InterPro" id="IPR002126">
    <property type="entry name" value="Cadherin-like_dom"/>
</dbReference>
<comment type="subcellular location">
    <subcellularLocation>
        <location evidence="1">Membrane</location>
        <topology evidence="1">Single-pass membrane protein</topology>
    </subcellularLocation>
</comment>
<evidence type="ECO:0000313" key="12">
    <source>
        <dbReference type="EMBL" id="CUT98707.1"/>
    </source>
</evidence>
<dbReference type="GO" id="GO:0005886">
    <property type="term" value="C:plasma membrane"/>
    <property type="evidence" value="ECO:0007669"/>
    <property type="project" value="InterPro"/>
</dbReference>
<keyword evidence="5" id="KW-0130">Cell adhesion</keyword>
<name>A0A087W1S9_ECHMU</name>
<feature type="domain" description="Cadherin" evidence="11">
    <location>
        <begin position="190"/>
        <end position="325"/>
    </location>
</feature>
<dbReference type="GO" id="GO:0007156">
    <property type="term" value="P:homophilic cell adhesion via plasma membrane adhesion molecules"/>
    <property type="evidence" value="ECO:0007669"/>
    <property type="project" value="InterPro"/>
</dbReference>
<dbReference type="InterPro" id="IPR050174">
    <property type="entry name" value="Protocadherin/Cadherin-CA"/>
</dbReference>
<evidence type="ECO:0000313" key="13">
    <source>
        <dbReference type="Proteomes" id="UP000017246"/>
    </source>
</evidence>
<evidence type="ECO:0000259" key="11">
    <source>
        <dbReference type="PROSITE" id="PS50268"/>
    </source>
</evidence>
<reference evidence="12" key="1">
    <citation type="journal article" date="2013" name="Nature">
        <title>The genomes of four tapeworm species reveal adaptations to parasitism.</title>
        <authorList>
            <person name="Tsai I.J."/>
            <person name="Zarowiecki M."/>
            <person name="Holroyd N."/>
            <person name="Garciarrubio A."/>
            <person name="Sanchez-Flores A."/>
            <person name="Brooks K.L."/>
            <person name="Tracey A."/>
            <person name="Bobes R.J."/>
            <person name="Fragoso G."/>
            <person name="Sciutto E."/>
            <person name="Aslett M."/>
            <person name="Beasley H."/>
            <person name="Bennett H.M."/>
            <person name="Cai J."/>
            <person name="Camicia F."/>
            <person name="Clark R."/>
            <person name="Cucher M."/>
            <person name="De Silva N."/>
            <person name="Day T.A."/>
            <person name="Deplazes P."/>
            <person name="Estrada K."/>
            <person name="Fernandez C."/>
            <person name="Holland P.W."/>
            <person name="Hou J."/>
            <person name="Hu S."/>
            <person name="Huckvale T."/>
            <person name="Hung S.S."/>
            <person name="Kamenetzky L."/>
            <person name="Keane J.A."/>
            <person name="Kiss F."/>
            <person name="Koziol U."/>
            <person name="Lambert O."/>
            <person name="Liu K."/>
            <person name="Luo X."/>
            <person name="Luo Y."/>
            <person name="Macchiaroli N."/>
            <person name="Nichol S."/>
            <person name="Paps J."/>
            <person name="Parkinson J."/>
            <person name="Pouchkina-Stantcheva N."/>
            <person name="Riddiford N."/>
            <person name="Rosenzvit M."/>
            <person name="Salinas G."/>
            <person name="Wasmuth J.D."/>
            <person name="Zamanian M."/>
            <person name="Zheng Y."/>
            <person name="Cai X."/>
            <person name="Soberon X."/>
            <person name="Olson P.D."/>
            <person name="Laclette J.P."/>
            <person name="Brehm K."/>
            <person name="Berriman M."/>
            <person name="Garciarrubio A."/>
            <person name="Bobes R.J."/>
            <person name="Fragoso G."/>
            <person name="Sanchez-Flores A."/>
            <person name="Estrada K."/>
            <person name="Cevallos M.A."/>
            <person name="Morett E."/>
            <person name="Gonzalez V."/>
            <person name="Portillo T."/>
            <person name="Ochoa-Leyva A."/>
            <person name="Jose M.V."/>
            <person name="Sciutto E."/>
            <person name="Landa A."/>
            <person name="Jimenez L."/>
            <person name="Valdes V."/>
            <person name="Carrero J.C."/>
            <person name="Larralde C."/>
            <person name="Morales-Montor J."/>
            <person name="Limon-Lason J."/>
            <person name="Soberon X."/>
            <person name="Laclette J.P."/>
        </authorList>
    </citation>
    <scope>NUCLEOTIDE SEQUENCE [LARGE SCALE GENOMIC DNA]</scope>
</reference>
<dbReference type="OrthoDB" id="6252479at2759"/>
<feature type="domain" description="Cadherin" evidence="11">
    <location>
        <begin position="355"/>
        <end position="482"/>
    </location>
</feature>
<accession>A0A087W1S9</accession>
<keyword evidence="7 10" id="KW-0472">Membrane</keyword>
<dbReference type="Pfam" id="PF08266">
    <property type="entry name" value="Cadherin_2"/>
    <property type="match status" value="1"/>
</dbReference>
<evidence type="ECO:0000256" key="10">
    <source>
        <dbReference type="SAM" id="Phobius"/>
    </source>
</evidence>
<dbReference type="PROSITE" id="PS50268">
    <property type="entry name" value="CADHERIN_2"/>
    <property type="match status" value="6"/>
</dbReference>
<feature type="domain" description="Cadherin" evidence="11">
    <location>
        <begin position="484"/>
        <end position="610"/>
    </location>
</feature>
<feature type="domain" description="Cadherin" evidence="11">
    <location>
        <begin position="905"/>
        <end position="1039"/>
    </location>
</feature>
<protein>
    <submittedName>
        <fullName evidence="12">Hypothetical transcript</fullName>
    </submittedName>
</protein>
<keyword evidence="8" id="KW-0325">Glycoprotein</keyword>
<evidence type="ECO:0000256" key="3">
    <source>
        <dbReference type="ARBA" id="ARBA00022737"/>
    </source>
</evidence>
<evidence type="ECO:0000256" key="1">
    <source>
        <dbReference type="ARBA" id="ARBA00004167"/>
    </source>
</evidence>
<reference evidence="12" key="2">
    <citation type="submission" date="2015-11" db="EMBL/GenBank/DDBJ databases">
        <authorList>
            <person name="Zhang Y."/>
            <person name="Guo Z."/>
        </authorList>
    </citation>
    <scope>NUCLEOTIDE SEQUENCE</scope>
</reference>
<dbReference type="Gene3D" id="2.60.40.60">
    <property type="entry name" value="Cadherins"/>
    <property type="match status" value="7"/>
</dbReference>
<feature type="transmembrane region" description="Helical" evidence="10">
    <location>
        <begin position="1096"/>
        <end position="1124"/>
    </location>
</feature>
<evidence type="ECO:0000256" key="2">
    <source>
        <dbReference type="ARBA" id="ARBA00022692"/>
    </source>
</evidence>
<dbReference type="CDD" id="cd11304">
    <property type="entry name" value="Cadherin_repeat"/>
    <property type="match status" value="6"/>
</dbReference>
<dbReference type="PANTHER" id="PTHR24028">
    <property type="entry name" value="CADHERIN-87A"/>
    <property type="match status" value="1"/>
</dbReference>
<evidence type="ECO:0000256" key="9">
    <source>
        <dbReference type="PROSITE-ProRule" id="PRU00043"/>
    </source>
</evidence>
<dbReference type="STRING" id="6211.A0A087W1S9"/>
<feature type="domain" description="Cadherin" evidence="11">
    <location>
        <begin position="727"/>
        <end position="880"/>
    </location>
</feature>
<keyword evidence="6 10" id="KW-1133">Transmembrane helix</keyword>
<organism evidence="12 13">
    <name type="scientific">Echinococcus multilocularis</name>
    <name type="common">Fox tapeworm</name>
    <dbReference type="NCBI Taxonomy" id="6211"/>
    <lineage>
        <taxon>Eukaryota</taxon>
        <taxon>Metazoa</taxon>
        <taxon>Spiralia</taxon>
        <taxon>Lophotrochozoa</taxon>
        <taxon>Platyhelminthes</taxon>
        <taxon>Cestoda</taxon>
        <taxon>Eucestoda</taxon>
        <taxon>Cyclophyllidea</taxon>
        <taxon>Taeniidae</taxon>
        <taxon>Echinococcus</taxon>
    </lineage>
</organism>
<proteinExistence type="predicted"/>
<dbReference type="PROSITE" id="PS00232">
    <property type="entry name" value="CADHERIN_1"/>
    <property type="match status" value="2"/>
</dbReference>
<keyword evidence="3" id="KW-0677">Repeat</keyword>
<evidence type="ECO:0000256" key="6">
    <source>
        <dbReference type="ARBA" id="ARBA00022989"/>
    </source>
</evidence>
<dbReference type="Pfam" id="PF00028">
    <property type="entry name" value="Cadherin"/>
    <property type="match status" value="2"/>
</dbReference>
<evidence type="ECO:0000256" key="4">
    <source>
        <dbReference type="ARBA" id="ARBA00022837"/>
    </source>
</evidence>
<dbReference type="OMA" id="WAATICL"/>
<keyword evidence="4 9" id="KW-0106">Calcium</keyword>
<dbReference type="SUPFAM" id="SSF49313">
    <property type="entry name" value="Cadherin-like"/>
    <property type="match status" value="5"/>
</dbReference>
<dbReference type="PANTHER" id="PTHR24028:SF146">
    <property type="entry name" value="CADHERIN 96CB, ISOFORM D-RELATED"/>
    <property type="match status" value="1"/>
</dbReference>
<evidence type="ECO:0000256" key="7">
    <source>
        <dbReference type="ARBA" id="ARBA00023136"/>
    </source>
</evidence>
<feature type="transmembrane region" description="Helical" evidence="10">
    <location>
        <begin position="21"/>
        <end position="45"/>
    </location>
</feature>
<dbReference type="InterPro" id="IPR013164">
    <property type="entry name" value="Cadherin_N"/>
</dbReference>
<dbReference type="GO" id="GO:0005509">
    <property type="term" value="F:calcium ion binding"/>
    <property type="evidence" value="ECO:0007669"/>
    <property type="project" value="UniProtKB-UniRule"/>
</dbReference>